<organism evidence="8 9">
    <name type="scientific">Candidatus Acutalibacter pullistercoris</name>
    <dbReference type="NCBI Taxonomy" id="2838418"/>
    <lineage>
        <taxon>Bacteria</taxon>
        <taxon>Bacillati</taxon>
        <taxon>Bacillota</taxon>
        <taxon>Clostridia</taxon>
        <taxon>Eubacteriales</taxon>
        <taxon>Acutalibacteraceae</taxon>
        <taxon>Acutalibacter</taxon>
    </lineage>
</organism>
<evidence type="ECO:0000256" key="2">
    <source>
        <dbReference type="ARBA" id="ARBA00022448"/>
    </source>
</evidence>
<dbReference type="Proteomes" id="UP000823915">
    <property type="component" value="Unassembled WGS sequence"/>
</dbReference>
<dbReference type="EMBL" id="DXDU01000126">
    <property type="protein sequence ID" value="HIY27069.1"/>
    <property type="molecule type" value="Genomic_DNA"/>
</dbReference>
<reference evidence="8" key="2">
    <citation type="submission" date="2021-04" db="EMBL/GenBank/DDBJ databases">
        <authorList>
            <person name="Gilroy R."/>
        </authorList>
    </citation>
    <scope>NUCLEOTIDE SEQUENCE</scope>
    <source>
        <strain evidence="8">1282</strain>
    </source>
</reference>
<comment type="caution">
    <text evidence="8">The sequence shown here is derived from an EMBL/GenBank/DDBJ whole genome shotgun (WGS) entry which is preliminary data.</text>
</comment>
<feature type="domain" description="Citrate transporter-like" evidence="7">
    <location>
        <begin position="27"/>
        <end position="310"/>
    </location>
</feature>
<proteinExistence type="predicted"/>
<feature type="transmembrane region" description="Helical" evidence="6">
    <location>
        <begin position="130"/>
        <end position="149"/>
    </location>
</feature>
<reference evidence="8" key="1">
    <citation type="journal article" date="2021" name="PeerJ">
        <title>Extensive microbial diversity within the chicken gut microbiome revealed by metagenomics and culture.</title>
        <authorList>
            <person name="Gilroy R."/>
            <person name="Ravi A."/>
            <person name="Getino M."/>
            <person name="Pursley I."/>
            <person name="Horton D.L."/>
            <person name="Alikhan N.F."/>
            <person name="Baker D."/>
            <person name="Gharbi K."/>
            <person name="Hall N."/>
            <person name="Watson M."/>
            <person name="Adriaenssens E.M."/>
            <person name="Foster-Nyarko E."/>
            <person name="Jarju S."/>
            <person name="Secka A."/>
            <person name="Antonio M."/>
            <person name="Oren A."/>
            <person name="Chaudhuri R.R."/>
            <person name="La Ragione R."/>
            <person name="Hildebrand F."/>
            <person name="Pallen M.J."/>
        </authorList>
    </citation>
    <scope>NUCLEOTIDE SEQUENCE</scope>
    <source>
        <strain evidence="8">1282</strain>
    </source>
</reference>
<evidence type="ECO:0000256" key="5">
    <source>
        <dbReference type="ARBA" id="ARBA00023136"/>
    </source>
</evidence>
<feature type="transmembrane region" description="Helical" evidence="6">
    <location>
        <begin position="211"/>
        <end position="244"/>
    </location>
</feature>
<keyword evidence="5 6" id="KW-0472">Membrane</keyword>
<comment type="subcellular location">
    <subcellularLocation>
        <location evidence="1">Membrane</location>
        <topology evidence="1">Multi-pass membrane protein</topology>
    </subcellularLocation>
</comment>
<evidence type="ECO:0000313" key="8">
    <source>
        <dbReference type="EMBL" id="HIY27069.1"/>
    </source>
</evidence>
<dbReference type="Pfam" id="PF03600">
    <property type="entry name" value="CitMHS"/>
    <property type="match status" value="1"/>
</dbReference>
<accession>A0A9D2C186</accession>
<feature type="transmembrane region" description="Helical" evidence="6">
    <location>
        <begin position="317"/>
        <end position="340"/>
    </location>
</feature>
<dbReference type="InterPro" id="IPR004680">
    <property type="entry name" value="Cit_transptr-like_dom"/>
</dbReference>
<name>A0A9D2C186_9FIRM</name>
<dbReference type="PANTHER" id="PTHR43568:SF1">
    <property type="entry name" value="P PROTEIN"/>
    <property type="match status" value="1"/>
</dbReference>
<evidence type="ECO:0000256" key="4">
    <source>
        <dbReference type="ARBA" id="ARBA00022989"/>
    </source>
</evidence>
<dbReference type="PANTHER" id="PTHR43568">
    <property type="entry name" value="P PROTEIN"/>
    <property type="match status" value="1"/>
</dbReference>
<gene>
    <name evidence="8" type="ORF">H9838_07875</name>
</gene>
<sequence length="379" mass="40485">MTVRETKAKAVLGAVAGFFKRETVLGVALVLAAVSACFVPPGPGYMSYVDWDTLALLFGLMAVVKGFQGAGVFQFLGSRLLRRTGSTRTMLLVLVFLPFFFSMVITNDVSLITFVPFGLVVLRLAGQERLVIPLVVLQTLAANLGSMLTPMGNPQNLYLYTRYSLGFGELCGAMAPYVALSGLVLLGAALLQKATPIPPVEVPAQLGSPKRLALCCLGFVLCLLGLFSVVPPLAVAAVVLVFLLFADRSILRQVDYSLLLTFLAFLVFIGNLGSVPAFQNFLTSALSGHVELVSVLASQVISNVPAALLLSGFTEEALPLLIGVNLGGLGTLIASMASLISYKQINREYSELRGRYLLSFTLWNLALLAVLLLLCLAFL</sequence>
<feature type="transmembrane region" description="Helical" evidence="6">
    <location>
        <begin position="89"/>
        <end position="118"/>
    </location>
</feature>
<evidence type="ECO:0000256" key="3">
    <source>
        <dbReference type="ARBA" id="ARBA00022692"/>
    </source>
</evidence>
<evidence type="ECO:0000256" key="1">
    <source>
        <dbReference type="ARBA" id="ARBA00004141"/>
    </source>
</evidence>
<feature type="transmembrane region" description="Helical" evidence="6">
    <location>
        <begin position="170"/>
        <end position="191"/>
    </location>
</feature>
<dbReference type="GO" id="GO:0055085">
    <property type="term" value="P:transmembrane transport"/>
    <property type="evidence" value="ECO:0007669"/>
    <property type="project" value="InterPro"/>
</dbReference>
<feature type="transmembrane region" description="Helical" evidence="6">
    <location>
        <begin position="54"/>
        <end position="77"/>
    </location>
</feature>
<dbReference type="InterPro" id="IPR051475">
    <property type="entry name" value="Diverse_Ion_Transporter"/>
</dbReference>
<evidence type="ECO:0000313" key="9">
    <source>
        <dbReference type="Proteomes" id="UP000823915"/>
    </source>
</evidence>
<keyword evidence="3 6" id="KW-0812">Transmembrane</keyword>
<dbReference type="GO" id="GO:0016020">
    <property type="term" value="C:membrane"/>
    <property type="evidence" value="ECO:0007669"/>
    <property type="project" value="UniProtKB-SubCell"/>
</dbReference>
<evidence type="ECO:0000259" key="7">
    <source>
        <dbReference type="Pfam" id="PF03600"/>
    </source>
</evidence>
<keyword evidence="2" id="KW-0813">Transport</keyword>
<evidence type="ECO:0000256" key="6">
    <source>
        <dbReference type="SAM" id="Phobius"/>
    </source>
</evidence>
<feature type="transmembrane region" description="Helical" evidence="6">
    <location>
        <begin position="24"/>
        <end position="42"/>
    </location>
</feature>
<feature type="transmembrane region" description="Helical" evidence="6">
    <location>
        <begin position="256"/>
        <end position="278"/>
    </location>
</feature>
<dbReference type="AlphaFoldDB" id="A0A9D2C186"/>
<feature type="transmembrane region" description="Helical" evidence="6">
    <location>
        <begin position="360"/>
        <end position="378"/>
    </location>
</feature>
<keyword evidence="4 6" id="KW-1133">Transmembrane helix</keyword>
<protein>
    <submittedName>
        <fullName evidence="8">Citrate transporter</fullName>
    </submittedName>
</protein>